<proteinExistence type="predicted"/>
<dbReference type="EMBL" id="JBHTJH010000010">
    <property type="protein sequence ID" value="MFD0862672.1"/>
    <property type="molecule type" value="Genomic_DNA"/>
</dbReference>
<sequence length="132" mass="14416">MKKLVVMLVAFAAFTTVGMYANDTTSDIETNAAIFAPKVNSFCMAIAKGDVATVKKMIELGEDVNRRSNGMTPSMYAARYNHVDILELLIANGANLKTKCSRGHTALKYAQLSNAENAAEVIKKELAKKKKR</sequence>
<evidence type="ECO:0000313" key="5">
    <source>
        <dbReference type="EMBL" id="MFD0862672.1"/>
    </source>
</evidence>
<dbReference type="RefSeq" id="WP_386408019.1">
    <property type="nucleotide sequence ID" value="NZ_JBHTJH010000010.1"/>
</dbReference>
<feature type="signal peptide" evidence="4">
    <location>
        <begin position="1"/>
        <end position="21"/>
    </location>
</feature>
<evidence type="ECO:0000313" key="6">
    <source>
        <dbReference type="Proteomes" id="UP001596978"/>
    </source>
</evidence>
<dbReference type="Gene3D" id="1.25.40.20">
    <property type="entry name" value="Ankyrin repeat-containing domain"/>
    <property type="match status" value="1"/>
</dbReference>
<dbReference type="PROSITE" id="PS50297">
    <property type="entry name" value="ANK_REP_REGION"/>
    <property type="match status" value="1"/>
</dbReference>
<keyword evidence="1" id="KW-0677">Repeat</keyword>
<evidence type="ECO:0000256" key="1">
    <source>
        <dbReference type="ARBA" id="ARBA00022737"/>
    </source>
</evidence>
<organism evidence="5 6">
    <name type="scientific">Sungkyunkwania multivorans</name>
    <dbReference type="NCBI Taxonomy" id="1173618"/>
    <lineage>
        <taxon>Bacteria</taxon>
        <taxon>Pseudomonadati</taxon>
        <taxon>Bacteroidota</taxon>
        <taxon>Flavobacteriia</taxon>
        <taxon>Flavobacteriales</taxon>
        <taxon>Flavobacteriaceae</taxon>
        <taxon>Sungkyunkwania</taxon>
    </lineage>
</organism>
<dbReference type="Proteomes" id="UP001596978">
    <property type="component" value="Unassembled WGS sequence"/>
</dbReference>
<evidence type="ECO:0000256" key="4">
    <source>
        <dbReference type="SAM" id="SignalP"/>
    </source>
</evidence>
<feature type="chain" id="PRO_5047226447" evidence="4">
    <location>
        <begin position="22"/>
        <end position="132"/>
    </location>
</feature>
<evidence type="ECO:0000256" key="2">
    <source>
        <dbReference type="ARBA" id="ARBA00023043"/>
    </source>
</evidence>
<keyword evidence="6" id="KW-1185">Reference proteome</keyword>
<protein>
    <submittedName>
        <fullName evidence="5">Ankyrin repeat domain-containing protein</fullName>
    </submittedName>
</protein>
<reference evidence="6" key="1">
    <citation type="journal article" date="2019" name="Int. J. Syst. Evol. Microbiol.">
        <title>The Global Catalogue of Microorganisms (GCM) 10K type strain sequencing project: providing services to taxonomists for standard genome sequencing and annotation.</title>
        <authorList>
            <consortium name="The Broad Institute Genomics Platform"/>
            <consortium name="The Broad Institute Genome Sequencing Center for Infectious Disease"/>
            <person name="Wu L."/>
            <person name="Ma J."/>
        </authorList>
    </citation>
    <scope>NUCLEOTIDE SEQUENCE [LARGE SCALE GENOMIC DNA]</scope>
    <source>
        <strain evidence="6">CCUG 62952</strain>
    </source>
</reference>
<keyword evidence="4" id="KW-0732">Signal</keyword>
<dbReference type="PANTHER" id="PTHR24171">
    <property type="entry name" value="ANKYRIN REPEAT DOMAIN-CONTAINING PROTEIN 39-RELATED"/>
    <property type="match status" value="1"/>
</dbReference>
<dbReference type="InterPro" id="IPR002110">
    <property type="entry name" value="Ankyrin_rpt"/>
</dbReference>
<feature type="repeat" description="ANK" evidence="3">
    <location>
        <begin position="69"/>
        <end position="101"/>
    </location>
</feature>
<name>A0ABW3D042_9FLAO</name>
<keyword evidence="2 3" id="KW-0040">ANK repeat</keyword>
<dbReference type="SMART" id="SM00248">
    <property type="entry name" value="ANK"/>
    <property type="match status" value="2"/>
</dbReference>
<accession>A0ABW3D042</accession>
<comment type="caution">
    <text evidence="5">The sequence shown here is derived from an EMBL/GenBank/DDBJ whole genome shotgun (WGS) entry which is preliminary data.</text>
</comment>
<dbReference type="SUPFAM" id="SSF48403">
    <property type="entry name" value="Ankyrin repeat"/>
    <property type="match status" value="1"/>
</dbReference>
<gene>
    <name evidence="5" type="ORF">ACFQ1M_10700</name>
</gene>
<dbReference type="Pfam" id="PF12796">
    <property type="entry name" value="Ank_2"/>
    <property type="match status" value="1"/>
</dbReference>
<evidence type="ECO:0000256" key="3">
    <source>
        <dbReference type="PROSITE-ProRule" id="PRU00023"/>
    </source>
</evidence>
<dbReference type="PROSITE" id="PS50088">
    <property type="entry name" value="ANK_REPEAT"/>
    <property type="match status" value="1"/>
</dbReference>
<dbReference type="InterPro" id="IPR036770">
    <property type="entry name" value="Ankyrin_rpt-contain_sf"/>
</dbReference>